<dbReference type="AlphaFoldDB" id="A0A9D4FGE2"/>
<reference evidence="2" key="2">
    <citation type="submission" date="2020-11" db="EMBL/GenBank/DDBJ databases">
        <authorList>
            <person name="McCartney M.A."/>
            <person name="Auch B."/>
            <person name="Kono T."/>
            <person name="Mallez S."/>
            <person name="Becker A."/>
            <person name="Gohl D.M."/>
            <person name="Silverstein K.A.T."/>
            <person name="Koren S."/>
            <person name="Bechman K.B."/>
            <person name="Herman A."/>
            <person name="Abrahante J.E."/>
            <person name="Garbe J."/>
        </authorList>
    </citation>
    <scope>NUCLEOTIDE SEQUENCE</scope>
    <source>
        <strain evidence="2">Duluth1</strain>
        <tissue evidence="2">Whole animal</tissue>
    </source>
</reference>
<evidence type="ECO:0000256" key="1">
    <source>
        <dbReference type="SAM" id="SignalP"/>
    </source>
</evidence>
<feature type="signal peptide" evidence="1">
    <location>
        <begin position="1"/>
        <end position="19"/>
    </location>
</feature>
<keyword evidence="1" id="KW-0732">Signal</keyword>
<evidence type="ECO:0000313" key="3">
    <source>
        <dbReference type="Proteomes" id="UP000828390"/>
    </source>
</evidence>
<dbReference type="Proteomes" id="UP000828390">
    <property type="component" value="Unassembled WGS sequence"/>
</dbReference>
<reference evidence="2" key="1">
    <citation type="journal article" date="2019" name="bioRxiv">
        <title>The Genome of the Zebra Mussel, Dreissena polymorpha: A Resource for Invasive Species Research.</title>
        <authorList>
            <person name="McCartney M.A."/>
            <person name="Auch B."/>
            <person name="Kono T."/>
            <person name="Mallez S."/>
            <person name="Zhang Y."/>
            <person name="Obille A."/>
            <person name="Becker A."/>
            <person name="Abrahante J.E."/>
            <person name="Garbe J."/>
            <person name="Badalamenti J.P."/>
            <person name="Herman A."/>
            <person name="Mangelson H."/>
            <person name="Liachko I."/>
            <person name="Sullivan S."/>
            <person name="Sone E.D."/>
            <person name="Koren S."/>
            <person name="Silverstein K.A.T."/>
            <person name="Beckman K.B."/>
            <person name="Gohl D.M."/>
        </authorList>
    </citation>
    <scope>NUCLEOTIDE SEQUENCE</scope>
    <source>
        <strain evidence="2">Duluth1</strain>
        <tissue evidence="2">Whole animal</tissue>
    </source>
</reference>
<proteinExistence type="predicted"/>
<organism evidence="2 3">
    <name type="scientific">Dreissena polymorpha</name>
    <name type="common">Zebra mussel</name>
    <name type="synonym">Mytilus polymorpha</name>
    <dbReference type="NCBI Taxonomy" id="45954"/>
    <lineage>
        <taxon>Eukaryota</taxon>
        <taxon>Metazoa</taxon>
        <taxon>Spiralia</taxon>
        <taxon>Lophotrochozoa</taxon>
        <taxon>Mollusca</taxon>
        <taxon>Bivalvia</taxon>
        <taxon>Autobranchia</taxon>
        <taxon>Heteroconchia</taxon>
        <taxon>Euheterodonta</taxon>
        <taxon>Imparidentia</taxon>
        <taxon>Neoheterodontei</taxon>
        <taxon>Myida</taxon>
        <taxon>Dreissenoidea</taxon>
        <taxon>Dreissenidae</taxon>
        <taxon>Dreissena</taxon>
    </lineage>
</organism>
<dbReference type="EMBL" id="JAIWYP010000007">
    <property type="protein sequence ID" value="KAH3797234.1"/>
    <property type="molecule type" value="Genomic_DNA"/>
</dbReference>
<gene>
    <name evidence="2" type="ORF">DPMN_150811</name>
</gene>
<accession>A0A9D4FGE2</accession>
<feature type="chain" id="PRO_5039402795" evidence="1">
    <location>
        <begin position="20"/>
        <end position="66"/>
    </location>
</feature>
<keyword evidence="3" id="KW-1185">Reference proteome</keyword>
<evidence type="ECO:0000313" key="2">
    <source>
        <dbReference type="EMBL" id="KAH3797234.1"/>
    </source>
</evidence>
<name>A0A9D4FGE2_DREPO</name>
<sequence>MFYHLSYLIIILKVVPVESSLIEEIQASAGEKAPNIVLSASPMLIISVKDLEPGKDFIHHTNMTVS</sequence>
<protein>
    <submittedName>
        <fullName evidence="2">Uncharacterized protein</fullName>
    </submittedName>
</protein>
<comment type="caution">
    <text evidence="2">The sequence shown here is derived from an EMBL/GenBank/DDBJ whole genome shotgun (WGS) entry which is preliminary data.</text>
</comment>